<evidence type="ECO:0008006" key="5">
    <source>
        <dbReference type="Google" id="ProtNLM"/>
    </source>
</evidence>
<keyword evidence="2" id="KW-0732">Signal</keyword>
<organism evidence="3 4">
    <name type="scientific">Arthrobotrys flagrans</name>
    <name type="common">Nematode-trapping fungus</name>
    <name type="synonym">Trichothecium flagrans</name>
    <dbReference type="NCBI Taxonomy" id="97331"/>
    <lineage>
        <taxon>Eukaryota</taxon>
        <taxon>Fungi</taxon>
        <taxon>Dikarya</taxon>
        <taxon>Ascomycota</taxon>
        <taxon>Pezizomycotina</taxon>
        <taxon>Orbiliomycetes</taxon>
        <taxon>Orbiliales</taxon>
        <taxon>Orbiliaceae</taxon>
        <taxon>Arthrobotrys</taxon>
    </lineage>
</organism>
<protein>
    <recommendedName>
        <fullName evidence="5">Extracellular membrane protein CFEM domain-containing protein</fullName>
    </recommendedName>
</protein>
<keyword evidence="4" id="KW-1185">Reference proteome</keyword>
<proteinExistence type="predicted"/>
<evidence type="ECO:0000256" key="1">
    <source>
        <dbReference type="SAM" id="MobiDB-lite"/>
    </source>
</evidence>
<feature type="compositionally biased region" description="Polar residues" evidence="1">
    <location>
        <begin position="205"/>
        <end position="225"/>
    </location>
</feature>
<gene>
    <name evidence="3" type="ORF">DFL_001458</name>
</gene>
<feature type="chain" id="PRO_5019081431" description="Extracellular membrane protein CFEM domain-containing protein" evidence="2">
    <location>
        <begin position="19"/>
        <end position="297"/>
    </location>
</feature>
<comment type="caution">
    <text evidence="3">The sequence shown here is derived from an EMBL/GenBank/DDBJ whole genome shotgun (WGS) entry which is preliminary data.</text>
</comment>
<evidence type="ECO:0000313" key="4">
    <source>
        <dbReference type="Proteomes" id="UP000283090"/>
    </source>
</evidence>
<feature type="compositionally biased region" description="Low complexity" evidence="1">
    <location>
        <begin position="249"/>
        <end position="266"/>
    </location>
</feature>
<dbReference type="Proteomes" id="UP000283090">
    <property type="component" value="Unassembled WGS sequence"/>
</dbReference>
<accession>A0A437A7P4</accession>
<feature type="region of interest" description="Disordered" evidence="1">
    <location>
        <begin position="205"/>
        <end position="272"/>
    </location>
</feature>
<reference evidence="3 4" key="1">
    <citation type="submission" date="2019-01" db="EMBL/GenBank/DDBJ databases">
        <title>Intercellular communication is required for trap formation in the nematode-trapping fungus Duddingtonia flagrans.</title>
        <authorList>
            <person name="Youssar L."/>
            <person name="Wernet V."/>
            <person name="Hensel N."/>
            <person name="Hildebrandt H.-G."/>
            <person name="Fischer R."/>
        </authorList>
    </citation>
    <scope>NUCLEOTIDE SEQUENCE [LARGE SCALE GENOMIC DNA]</scope>
    <source>
        <strain evidence="3 4">CBS H-5679</strain>
    </source>
</reference>
<dbReference type="AlphaFoldDB" id="A0A437A7P4"/>
<dbReference type="EMBL" id="SAEB01000003">
    <property type="protein sequence ID" value="RVD87215.1"/>
    <property type="molecule type" value="Genomic_DNA"/>
</dbReference>
<name>A0A437A7P4_ARTFL</name>
<evidence type="ECO:0000313" key="3">
    <source>
        <dbReference type="EMBL" id="RVD87215.1"/>
    </source>
</evidence>
<feature type="signal peptide" evidence="2">
    <location>
        <begin position="1"/>
        <end position="18"/>
    </location>
</feature>
<dbReference type="RefSeq" id="XP_067492759.1">
    <property type="nucleotide sequence ID" value="XM_067630079.1"/>
</dbReference>
<dbReference type="GeneID" id="93583769"/>
<dbReference type="VEuPathDB" id="FungiDB:DFL_001458"/>
<sequence>MRASTLVLASILAVAVSAQDGIPESCARVVTLVQSCVPEDADEDALQNTEIASCLCDGGAKFDTDVVECIEAAGSAFPADVQAFLEGFKGYCSIFSGGGGGGSLPTSATRASTSSATITSSPTETGGVALDSENCRYIVSGLSSCWTDGSTLPTAAPVARCLCSGTSFDAAVEGCYSDVVDSNPRDASTIAALAGYCSQFSAGSLGTGSTPTATDDNSEPTSSGGSDAPDPTSGDEDATTTGRVIQTLDPATTDPATTDPATTGTGSNDDPNSAAGLKVTILGTALAAILAGAALVL</sequence>
<dbReference type="OrthoDB" id="5407732at2759"/>
<evidence type="ECO:0000256" key="2">
    <source>
        <dbReference type="SAM" id="SignalP"/>
    </source>
</evidence>